<feature type="region of interest" description="Disordered" evidence="1">
    <location>
        <begin position="145"/>
        <end position="165"/>
    </location>
</feature>
<dbReference type="Proteomes" id="UP000664940">
    <property type="component" value="Unassembled WGS sequence"/>
</dbReference>
<dbReference type="AlphaFoldDB" id="A0A833YPZ9"/>
<name>A0A833YPZ9_9CHIR</name>
<proteinExistence type="predicted"/>
<accession>A0A833YPZ9</accession>
<evidence type="ECO:0000313" key="3">
    <source>
        <dbReference type="Proteomes" id="UP000664940"/>
    </source>
</evidence>
<comment type="caution">
    <text evidence="2">The sequence shown here is derived from an EMBL/GenBank/DDBJ whole genome shotgun (WGS) entry which is preliminary data.</text>
</comment>
<gene>
    <name evidence="2" type="ORF">HJG60_009163</name>
</gene>
<evidence type="ECO:0000313" key="2">
    <source>
        <dbReference type="EMBL" id="KAF6078313.1"/>
    </source>
</evidence>
<dbReference type="EMBL" id="JABVXQ010000014">
    <property type="protein sequence ID" value="KAF6078313.1"/>
    <property type="molecule type" value="Genomic_DNA"/>
</dbReference>
<evidence type="ECO:0000256" key="1">
    <source>
        <dbReference type="SAM" id="MobiDB-lite"/>
    </source>
</evidence>
<sequence>MQRAGPVAVPPECCTRIGDKEPVTPSEGSLRPFKESDVFHFRQRAPRELVCLLCQKRTLIVVPLNLGKTAVRTRRSLRLPSLPADLRVLGSLRAATSRALGPLICFPPAFFPLTPAHAAFCWPRSVLTFPFHAILTQLPSQTLNSPFKASPPSPRAIHPSHDAPRAGIHSSTPDCGGHMKTPRTLPGTEWVLTKCRLVVSPLLGVFTWRHEESCGKGVRGIWY</sequence>
<reference evidence="2 3" key="1">
    <citation type="journal article" date="2020" name="Nature">
        <title>Six reference-quality genomes reveal evolution of bat adaptations.</title>
        <authorList>
            <person name="Jebb D."/>
            <person name="Huang Z."/>
            <person name="Pippel M."/>
            <person name="Hughes G.M."/>
            <person name="Lavrichenko K."/>
            <person name="Devanna P."/>
            <person name="Winkler S."/>
            <person name="Jermiin L.S."/>
            <person name="Skirmuntt E.C."/>
            <person name="Katzourakis A."/>
            <person name="Burkitt-Gray L."/>
            <person name="Ray D.A."/>
            <person name="Sullivan K.A.M."/>
            <person name="Roscito J.G."/>
            <person name="Kirilenko B.M."/>
            <person name="Davalos L.M."/>
            <person name="Corthals A.P."/>
            <person name="Power M.L."/>
            <person name="Jones G."/>
            <person name="Ransome R.D."/>
            <person name="Dechmann D.K.N."/>
            <person name="Locatelli A.G."/>
            <person name="Puechmaille S.J."/>
            <person name="Fedrigo O."/>
            <person name="Jarvis E.D."/>
            <person name="Hiller M."/>
            <person name="Vernes S.C."/>
            <person name="Myers E.W."/>
            <person name="Teeling E.C."/>
        </authorList>
    </citation>
    <scope>NUCLEOTIDE SEQUENCE [LARGE SCALE GENOMIC DNA]</scope>
    <source>
        <strain evidence="2">Bat1K_MPI-CBG_1</strain>
    </source>
</reference>
<organism evidence="2 3">
    <name type="scientific">Phyllostomus discolor</name>
    <name type="common">pale spear-nosed bat</name>
    <dbReference type="NCBI Taxonomy" id="89673"/>
    <lineage>
        <taxon>Eukaryota</taxon>
        <taxon>Metazoa</taxon>
        <taxon>Chordata</taxon>
        <taxon>Craniata</taxon>
        <taxon>Vertebrata</taxon>
        <taxon>Euteleostomi</taxon>
        <taxon>Mammalia</taxon>
        <taxon>Eutheria</taxon>
        <taxon>Laurasiatheria</taxon>
        <taxon>Chiroptera</taxon>
        <taxon>Yangochiroptera</taxon>
        <taxon>Phyllostomidae</taxon>
        <taxon>Phyllostominae</taxon>
        <taxon>Phyllostomus</taxon>
    </lineage>
</organism>
<protein>
    <submittedName>
        <fullName evidence="2">Uncharacterized protein</fullName>
    </submittedName>
</protein>